<protein>
    <recommendedName>
        <fullName evidence="6">Creatininase</fullName>
    </recommendedName>
</protein>
<evidence type="ECO:0000256" key="4">
    <source>
        <dbReference type="ARBA" id="ARBA00022833"/>
    </source>
</evidence>
<keyword evidence="3" id="KW-0378">Hydrolase</keyword>
<organism evidence="5">
    <name type="scientific">marine sediment metagenome</name>
    <dbReference type="NCBI Taxonomy" id="412755"/>
    <lineage>
        <taxon>unclassified sequences</taxon>
        <taxon>metagenomes</taxon>
        <taxon>ecological metagenomes</taxon>
    </lineage>
</organism>
<dbReference type="InterPro" id="IPR024087">
    <property type="entry name" value="Creatininase-like_sf"/>
</dbReference>
<dbReference type="EMBL" id="BART01029636">
    <property type="protein sequence ID" value="GAH09073.1"/>
    <property type="molecule type" value="Genomic_DNA"/>
</dbReference>
<dbReference type="Gene3D" id="3.40.50.10310">
    <property type="entry name" value="Creatininase"/>
    <property type="match status" value="1"/>
</dbReference>
<name>X1EKA3_9ZZZZ</name>
<evidence type="ECO:0000313" key="5">
    <source>
        <dbReference type="EMBL" id="GAH09073.1"/>
    </source>
</evidence>
<dbReference type="AlphaFoldDB" id="X1EKA3"/>
<dbReference type="Pfam" id="PF02633">
    <property type="entry name" value="Creatininase"/>
    <property type="match status" value="1"/>
</dbReference>
<dbReference type="GO" id="GO:0009231">
    <property type="term" value="P:riboflavin biosynthetic process"/>
    <property type="evidence" value="ECO:0007669"/>
    <property type="project" value="TreeGrafter"/>
</dbReference>
<comment type="caution">
    <text evidence="5">The sequence shown here is derived from an EMBL/GenBank/DDBJ whole genome shotgun (WGS) entry which is preliminary data.</text>
</comment>
<evidence type="ECO:0008006" key="6">
    <source>
        <dbReference type="Google" id="ProtNLM"/>
    </source>
</evidence>
<dbReference type="PANTHER" id="PTHR35005">
    <property type="entry name" value="3-DEHYDRO-SCYLLO-INOSOSE HYDROLASE"/>
    <property type="match status" value="1"/>
</dbReference>
<dbReference type="GO" id="GO:0046872">
    <property type="term" value="F:metal ion binding"/>
    <property type="evidence" value="ECO:0007669"/>
    <property type="project" value="UniProtKB-KW"/>
</dbReference>
<keyword evidence="2" id="KW-0479">Metal-binding</keyword>
<dbReference type="PANTHER" id="PTHR35005:SF1">
    <property type="entry name" value="2-AMINO-5-FORMYLAMINO-6-RIBOSYLAMINOPYRIMIDIN-4(3H)-ONE 5'-MONOPHOSPHATE DEFORMYLASE"/>
    <property type="match status" value="1"/>
</dbReference>
<dbReference type="InterPro" id="IPR003785">
    <property type="entry name" value="Creatininase/forma_Hydrolase"/>
</dbReference>
<comment type="cofactor">
    <cofactor evidence="1">
        <name>Zn(2+)</name>
        <dbReference type="ChEBI" id="CHEBI:29105"/>
    </cofactor>
</comment>
<feature type="non-terminal residue" evidence="5">
    <location>
        <position position="1"/>
    </location>
</feature>
<proteinExistence type="predicted"/>
<evidence type="ECO:0000256" key="3">
    <source>
        <dbReference type="ARBA" id="ARBA00022801"/>
    </source>
</evidence>
<evidence type="ECO:0000256" key="2">
    <source>
        <dbReference type="ARBA" id="ARBA00022723"/>
    </source>
</evidence>
<keyword evidence="4" id="KW-0862">Zinc</keyword>
<dbReference type="SUPFAM" id="SSF102215">
    <property type="entry name" value="Creatininase"/>
    <property type="match status" value="1"/>
</dbReference>
<sequence length="169" mass="18614">TLSESTLANMIVDVCKSLEHHGFKKIIIINGHGGNSTAISNALHDMNGIVSAKIFSVDWWTIATDKIKEVATRPAFHACDMETSVAWYLDQRVLDDKRVDEPGRSIIPGFVEPDMLAPPPRASTAFMMKDITESGVVGYSTKATKEKGKQIADVVLERLEKFILKVAEV</sequence>
<accession>X1EKA3</accession>
<evidence type="ECO:0000256" key="1">
    <source>
        <dbReference type="ARBA" id="ARBA00001947"/>
    </source>
</evidence>
<dbReference type="GO" id="GO:0016811">
    <property type="term" value="F:hydrolase activity, acting on carbon-nitrogen (but not peptide) bonds, in linear amides"/>
    <property type="evidence" value="ECO:0007669"/>
    <property type="project" value="TreeGrafter"/>
</dbReference>
<reference evidence="5" key="1">
    <citation type="journal article" date="2014" name="Front. Microbiol.">
        <title>High frequency of phylogenetically diverse reductive dehalogenase-homologous genes in deep subseafloor sedimentary metagenomes.</title>
        <authorList>
            <person name="Kawai M."/>
            <person name="Futagami T."/>
            <person name="Toyoda A."/>
            <person name="Takaki Y."/>
            <person name="Nishi S."/>
            <person name="Hori S."/>
            <person name="Arai W."/>
            <person name="Tsubouchi T."/>
            <person name="Morono Y."/>
            <person name="Uchiyama I."/>
            <person name="Ito T."/>
            <person name="Fujiyama A."/>
            <person name="Inagaki F."/>
            <person name="Takami H."/>
        </authorList>
    </citation>
    <scope>NUCLEOTIDE SEQUENCE</scope>
    <source>
        <strain evidence="5">Expedition CK06-06</strain>
    </source>
</reference>
<gene>
    <name evidence="5" type="ORF">S01H4_51948</name>
</gene>